<name>D3ALS6_9FIRM</name>
<dbReference type="GeneID" id="93150720"/>
<accession>D3ALS6</accession>
<dbReference type="HOGENOM" id="CLU_1623950_0_0_9"/>
<dbReference type="Pfam" id="PF13876">
    <property type="entry name" value="Phage_gp49_66"/>
    <property type="match status" value="1"/>
</dbReference>
<dbReference type="InterPro" id="IPR025915">
    <property type="entry name" value="Phage_gp49_66"/>
</dbReference>
<proteinExistence type="predicted"/>
<dbReference type="AlphaFoldDB" id="D3ALS6"/>
<dbReference type="RefSeq" id="WP_006775011.1">
    <property type="nucleotide sequence ID" value="NZ_GG667708.1"/>
</dbReference>
<evidence type="ECO:0000313" key="1">
    <source>
        <dbReference type="EMBL" id="EFC97227.1"/>
    </source>
</evidence>
<evidence type="ECO:0000313" key="2">
    <source>
        <dbReference type="Proteomes" id="UP000004968"/>
    </source>
</evidence>
<sequence>MKKYIGTKLVEAAPAYKCISTGKTFAIDKMPEEEARRKGLELGYLVQYPDGYFSWSPKEVFEKAYLQVDDNKDLPSGVSIGTKMVEDFISEVETMTMGDSTTVVRCVLKNGFAIVESSSCVDPKNYSEEVGREICMNKIEDKVWELLGFLLQTAWHGIQ</sequence>
<reference evidence="1 2" key="1">
    <citation type="submission" date="2010-01" db="EMBL/GenBank/DDBJ databases">
        <authorList>
            <person name="Weinstock G."/>
            <person name="Sodergren E."/>
            <person name="Clifton S."/>
            <person name="Fulton L."/>
            <person name="Fulton B."/>
            <person name="Courtney L."/>
            <person name="Fronick C."/>
            <person name="Harrison M."/>
            <person name="Strong C."/>
            <person name="Farmer C."/>
            <person name="Delahaunty K."/>
            <person name="Markovic C."/>
            <person name="Hall O."/>
            <person name="Minx P."/>
            <person name="Tomlinson C."/>
            <person name="Mitreva M."/>
            <person name="Nelson J."/>
            <person name="Hou S."/>
            <person name="Wollam A."/>
            <person name="Pepin K.H."/>
            <person name="Johnson M."/>
            <person name="Bhonagiri V."/>
            <person name="Nash W.E."/>
            <person name="Warren W."/>
            <person name="Chinwalla A."/>
            <person name="Mardis E.R."/>
            <person name="Wilson R.K."/>
        </authorList>
    </citation>
    <scope>NUCLEOTIDE SEQUENCE [LARGE SCALE GENOMIC DNA]</scope>
    <source>
        <strain evidence="1 2">DSM 13479</strain>
    </source>
</reference>
<dbReference type="Proteomes" id="UP000004968">
    <property type="component" value="Unassembled WGS sequence"/>
</dbReference>
<protein>
    <submittedName>
        <fullName evidence="1">Uncharacterized protein</fullName>
    </submittedName>
</protein>
<gene>
    <name evidence="1" type="ORF">CLOSTHATH_04572</name>
</gene>
<comment type="caution">
    <text evidence="1">The sequence shown here is derived from an EMBL/GenBank/DDBJ whole genome shotgun (WGS) entry which is preliminary data.</text>
</comment>
<dbReference type="EMBL" id="ACIO01000419">
    <property type="protein sequence ID" value="EFC97227.1"/>
    <property type="molecule type" value="Genomic_DNA"/>
</dbReference>
<organism evidence="1 2">
    <name type="scientific">Hungatella hathewayi DSM 13479</name>
    <dbReference type="NCBI Taxonomy" id="566550"/>
    <lineage>
        <taxon>Bacteria</taxon>
        <taxon>Bacillati</taxon>
        <taxon>Bacillota</taxon>
        <taxon>Clostridia</taxon>
        <taxon>Lachnospirales</taxon>
        <taxon>Lachnospiraceae</taxon>
        <taxon>Hungatella</taxon>
    </lineage>
</organism>